<evidence type="ECO:0000256" key="3">
    <source>
        <dbReference type="ARBA" id="ARBA00022448"/>
    </source>
</evidence>
<comment type="similarity">
    <text evidence="2">Belongs to the NRAMP (TC 2.A.55) family.</text>
</comment>
<dbReference type="Proteomes" id="UP001159364">
    <property type="component" value="Linkage Group LG02"/>
</dbReference>
<dbReference type="Pfam" id="PF01566">
    <property type="entry name" value="Nramp"/>
    <property type="match status" value="1"/>
</dbReference>
<keyword evidence="7 8" id="KW-0472">Membrane</keyword>
<evidence type="ECO:0000313" key="9">
    <source>
        <dbReference type="EMBL" id="KAJ8773388.1"/>
    </source>
</evidence>
<organism evidence="9 10">
    <name type="scientific">Erythroxylum novogranatense</name>
    <dbReference type="NCBI Taxonomy" id="1862640"/>
    <lineage>
        <taxon>Eukaryota</taxon>
        <taxon>Viridiplantae</taxon>
        <taxon>Streptophyta</taxon>
        <taxon>Embryophyta</taxon>
        <taxon>Tracheophyta</taxon>
        <taxon>Spermatophyta</taxon>
        <taxon>Magnoliopsida</taxon>
        <taxon>eudicotyledons</taxon>
        <taxon>Gunneridae</taxon>
        <taxon>Pentapetalae</taxon>
        <taxon>rosids</taxon>
        <taxon>fabids</taxon>
        <taxon>Malpighiales</taxon>
        <taxon>Erythroxylaceae</taxon>
        <taxon>Erythroxylum</taxon>
    </lineage>
</organism>
<keyword evidence="5 8" id="KW-1133">Transmembrane helix</keyword>
<dbReference type="GO" id="GO:0015086">
    <property type="term" value="F:cadmium ion transmembrane transporter activity"/>
    <property type="evidence" value="ECO:0007669"/>
    <property type="project" value="TreeGrafter"/>
</dbReference>
<feature type="transmembrane region" description="Helical" evidence="8">
    <location>
        <begin position="57"/>
        <end position="80"/>
    </location>
</feature>
<dbReference type="InterPro" id="IPR001046">
    <property type="entry name" value="NRAMP_fam"/>
</dbReference>
<proteinExistence type="inferred from homology"/>
<dbReference type="AlphaFoldDB" id="A0AAV8U6C0"/>
<keyword evidence="6" id="KW-0406">Ion transport</keyword>
<reference evidence="9 10" key="1">
    <citation type="submission" date="2021-09" db="EMBL/GenBank/DDBJ databases">
        <title>Genomic insights and catalytic innovation underlie evolution of tropane alkaloids biosynthesis.</title>
        <authorList>
            <person name="Wang Y.-J."/>
            <person name="Tian T."/>
            <person name="Huang J.-P."/>
            <person name="Huang S.-X."/>
        </authorList>
    </citation>
    <scope>NUCLEOTIDE SEQUENCE [LARGE SCALE GENOMIC DNA]</scope>
    <source>
        <strain evidence="9">KIB-2018</strain>
        <tissue evidence="9">Leaf</tissue>
    </source>
</reference>
<sequence>MASLEKELGEEVGEIVSTSLKGSRSNPIPAVDFESQINNPPCVDHDYQNYPVHIHQLLWVILIGLIFALTIQAFAANLGVITGKHLAQLCKVEYPRCVNICLWVLAEIAVIGADIPEGILFFLSIIVIDL</sequence>
<dbReference type="PANTHER" id="PTHR11706">
    <property type="entry name" value="SOLUTE CARRIER PROTEIN FAMILY 11 MEMBER"/>
    <property type="match status" value="1"/>
</dbReference>
<feature type="transmembrane region" description="Helical" evidence="8">
    <location>
        <begin position="100"/>
        <end position="128"/>
    </location>
</feature>
<dbReference type="PANTHER" id="PTHR11706:SF77">
    <property type="entry name" value="METAL TRANSPORTER NRAMP5"/>
    <property type="match status" value="1"/>
</dbReference>
<dbReference type="GO" id="GO:0005384">
    <property type="term" value="F:manganese ion transmembrane transporter activity"/>
    <property type="evidence" value="ECO:0007669"/>
    <property type="project" value="TreeGrafter"/>
</dbReference>
<protein>
    <submittedName>
        <fullName evidence="9">Uncharacterized protein</fullName>
    </submittedName>
</protein>
<evidence type="ECO:0000256" key="4">
    <source>
        <dbReference type="ARBA" id="ARBA00022692"/>
    </source>
</evidence>
<dbReference type="EMBL" id="JAIWQS010000002">
    <property type="protein sequence ID" value="KAJ8773388.1"/>
    <property type="molecule type" value="Genomic_DNA"/>
</dbReference>
<accession>A0AAV8U6C0</accession>
<evidence type="ECO:0000256" key="1">
    <source>
        <dbReference type="ARBA" id="ARBA00004141"/>
    </source>
</evidence>
<keyword evidence="3" id="KW-0813">Transport</keyword>
<evidence type="ECO:0000256" key="5">
    <source>
        <dbReference type="ARBA" id="ARBA00022989"/>
    </source>
</evidence>
<gene>
    <name evidence="9" type="ORF">K2173_028565</name>
</gene>
<comment type="subcellular location">
    <subcellularLocation>
        <location evidence="1">Membrane</location>
        <topology evidence="1">Multi-pass membrane protein</topology>
    </subcellularLocation>
</comment>
<evidence type="ECO:0000313" key="10">
    <source>
        <dbReference type="Proteomes" id="UP001159364"/>
    </source>
</evidence>
<evidence type="ECO:0000256" key="8">
    <source>
        <dbReference type="SAM" id="Phobius"/>
    </source>
</evidence>
<evidence type="ECO:0000256" key="7">
    <source>
        <dbReference type="ARBA" id="ARBA00023136"/>
    </source>
</evidence>
<keyword evidence="10" id="KW-1185">Reference proteome</keyword>
<evidence type="ECO:0000256" key="6">
    <source>
        <dbReference type="ARBA" id="ARBA00023065"/>
    </source>
</evidence>
<keyword evidence="4 8" id="KW-0812">Transmembrane</keyword>
<dbReference type="GO" id="GO:0034755">
    <property type="term" value="P:iron ion transmembrane transport"/>
    <property type="evidence" value="ECO:0007669"/>
    <property type="project" value="TreeGrafter"/>
</dbReference>
<comment type="caution">
    <text evidence="9">The sequence shown here is derived from an EMBL/GenBank/DDBJ whole genome shotgun (WGS) entry which is preliminary data.</text>
</comment>
<name>A0AAV8U6C0_9ROSI</name>
<evidence type="ECO:0000256" key="2">
    <source>
        <dbReference type="ARBA" id="ARBA00009965"/>
    </source>
</evidence>
<dbReference type="GO" id="GO:0005886">
    <property type="term" value="C:plasma membrane"/>
    <property type="evidence" value="ECO:0007669"/>
    <property type="project" value="TreeGrafter"/>
</dbReference>